<dbReference type="InterPro" id="IPR023214">
    <property type="entry name" value="HAD_sf"/>
</dbReference>
<dbReference type="SUPFAM" id="SSF56784">
    <property type="entry name" value="HAD-like"/>
    <property type="match status" value="1"/>
</dbReference>
<dbReference type="EMBL" id="NVMX01000102">
    <property type="protein sequence ID" value="PDZ94843.1"/>
    <property type="molecule type" value="Genomic_DNA"/>
</dbReference>
<evidence type="ECO:0000313" key="1">
    <source>
        <dbReference type="EMBL" id="PDZ94843.1"/>
    </source>
</evidence>
<sequence length="243" mass="28537">MSKKVLFGLDNMLIDSYRNRNGEVVIEPRPGVLELLDKLRELKKQKEVEYVLFTVLPKRWVKTEVDVLGAQNFFDNIVSNETYLAIKPGSIEDKVFGIHSEFYGLKPFTVIEGDLLLIEDNPIMQRAGEAIKSEYEMKNLNRIIDICKVDFYEPIDNRRYDIIDELEETQEKTAFNIKRIQKMRENLDTIMEKGMLEMEKIYDNIVQFASENFVPSQRVNKYLPVADQADFESQLQRLIELHF</sequence>
<reference evidence="1 2" key="1">
    <citation type="submission" date="2017-09" db="EMBL/GenBank/DDBJ databases">
        <title>Large-scale bioinformatics analysis of Bacillus genomes uncovers conserved roles of natural products in bacterial physiology.</title>
        <authorList>
            <consortium name="Agbiome Team Llc"/>
            <person name="Bleich R.M."/>
            <person name="Grubbs K.J."/>
            <person name="Santa Maria K.C."/>
            <person name="Allen S.E."/>
            <person name="Farag S."/>
            <person name="Shank E.A."/>
            <person name="Bowers A."/>
        </authorList>
    </citation>
    <scope>NUCLEOTIDE SEQUENCE [LARGE SCALE GENOMIC DNA]</scope>
    <source>
        <strain evidence="1 2">AFS092789</strain>
    </source>
</reference>
<dbReference type="Gene3D" id="3.40.50.1000">
    <property type="entry name" value="HAD superfamily/HAD-like"/>
    <property type="match status" value="1"/>
</dbReference>
<dbReference type="InterPro" id="IPR036412">
    <property type="entry name" value="HAD-like_sf"/>
</dbReference>
<organism evidence="1 2">
    <name type="scientific">Bacillus cereus</name>
    <dbReference type="NCBI Taxonomy" id="1396"/>
    <lineage>
        <taxon>Bacteria</taxon>
        <taxon>Bacillati</taxon>
        <taxon>Bacillota</taxon>
        <taxon>Bacilli</taxon>
        <taxon>Bacillales</taxon>
        <taxon>Bacillaceae</taxon>
        <taxon>Bacillus</taxon>
        <taxon>Bacillus cereus group</taxon>
    </lineage>
</organism>
<name>A0A9X6STE0_BACCE</name>
<dbReference type="Proteomes" id="UP000219922">
    <property type="component" value="Unassembled WGS sequence"/>
</dbReference>
<protein>
    <submittedName>
        <fullName evidence="1">Uncharacterized protein</fullName>
    </submittedName>
</protein>
<evidence type="ECO:0000313" key="2">
    <source>
        <dbReference type="Proteomes" id="UP000219922"/>
    </source>
</evidence>
<proteinExistence type="predicted"/>
<comment type="caution">
    <text evidence="1">The sequence shown here is derived from an EMBL/GenBank/DDBJ whole genome shotgun (WGS) entry which is preliminary data.</text>
</comment>
<dbReference type="RefSeq" id="WP_098006549.1">
    <property type="nucleotide sequence ID" value="NZ_NVMX01000102.1"/>
</dbReference>
<gene>
    <name evidence="1" type="ORF">CON36_31595</name>
</gene>
<dbReference type="AlphaFoldDB" id="A0A9X6STE0"/>
<accession>A0A9X6STE0</accession>